<evidence type="ECO:0000313" key="1">
    <source>
        <dbReference type="EMBL" id="QJA69944.1"/>
    </source>
</evidence>
<dbReference type="EMBL" id="MT141750">
    <property type="protein sequence ID" value="QJA69944.1"/>
    <property type="molecule type" value="Genomic_DNA"/>
</dbReference>
<sequence>MKRAHSKEIVWQVSESIIPPGSPLPFTKVNGSRYVGVNQITADVTMFDGLPAKVRLTRWAMGWSLGWDSMPGGDISLYEGGWERVSDQSN</sequence>
<gene>
    <name evidence="1" type="ORF">MM415A04125_0004</name>
</gene>
<reference evidence="1" key="1">
    <citation type="submission" date="2020-03" db="EMBL/GenBank/DDBJ databases">
        <title>The deep terrestrial virosphere.</title>
        <authorList>
            <person name="Holmfeldt K."/>
            <person name="Nilsson E."/>
            <person name="Simone D."/>
            <person name="Lopez-Fernandez M."/>
            <person name="Wu X."/>
            <person name="de Brujin I."/>
            <person name="Lundin D."/>
            <person name="Andersson A."/>
            <person name="Bertilsson S."/>
            <person name="Dopson M."/>
        </authorList>
    </citation>
    <scope>NUCLEOTIDE SEQUENCE</scope>
    <source>
        <strain evidence="1">MM415A04125</strain>
    </source>
</reference>
<organism evidence="1">
    <name type="scientific">viral metagenome</name>
    <dbReference type="NCBI Taxonomy" id="1070528"/>
    <lineage>
        <taxon>unclassified sequences</taxon>
        <taxon>metagenomes</taxon>
        <taxon>organismal metagenomes</taxon>
    </lineage>
</organism>
<accession>A0A6M3JIN9</accession>
<name>A0A6M3JIN9_9ZZZZ</name>
<dbReference type="AlphaFoldDB" id="A0A6M3JIN9"/>
<proteinExistence type="predicted"/>
<protein>
    <submittedName>
        <fullName evidence="1">Uncharacterized protein</fullName>
    </submittedName>
</protein>